<evidence type="ECO:0000256" key="7">
    <source>
        <dbReference type="SAM" id="MobiDB-lite"/>
    </source>
</evidence>
<feature type="domain" description="OmpR/PhoB-type" evidence="8">
    <location>
        <begin position="1"/>
        <end position="90"/>
    </location>
</feature>
<evidence type="ECO:0000313" key="9">
    <source>
        <dbReference type="EMBL" id="UYQ64847.1"/>
    </source>
</evidence>
<keyword evidence="4 6" id="KW-0238">DNA-binding</keyword>
<reference evidence="9" key="1">
    <citation type="submission" date="2022-10" db="EMBL/GenBank/DDBJ databases">
        <title>Cytochrome P450 Catalyzes Benzene Ring Formation in the Biosynthesis of Trialkyl-Substituted Aromatic Polyketides.</title>
        <authorList>
            <person name="Zhao E."/>
            <person name="Ge H."/>
        </authorList>
    </citation>
    <scope>NUCLEOTIDE SEQUENCE</scope>
    <source>
        <strain evidence="9">NA0869</strain>
    </source>
</reference>
<proteinExistence type="inferred from homology"/>
<dbReference type="PRINTS" id="PR00364">
    <property type="entry name" value="DISEASERSIST"/>
</dbReference>
<comment type="similarity">
    <text evidence="1">Belongs to the AfsR/DnrI/RedD regulatory family.</text>
</comment>
<dbReference type="PROSITE" id="PS51755">
    <property type="entry name" value="OMPR_PHOB"/>
    <property type="match status" value="1"/>
</dbReference>
<evidence type="ECO:0000256" key="2">
    <source>
        <dbReference type="ARBA" id="ARBA00023012"/>
    </source>
</evidence>
<dbReference type="RefSeq" id="WP_264247708.1">
    <property type="nucleotide sequence ID" value="NZ_CP107567.1"/>
</dbReference>
<evidence type="ECO:0000313" key="10">
    <source>
        <dbReference type="Proteomes" id="UP001163878"/>
    </source>
</evidence>
<dbReference type="SUPFAM" id="SSF48452">
    <property type="entry name" value="TPR-like"/>
    <property type="match status" value="1"/>
</dbReference>
<dbReference type="InterPro" id="IPR027417">
    <property type="entry name" value="P-loop_NTPase"/>
</dbReference>
<feature type="region of interest" description="Disordered" evidence="7">
    <location>
        <begin position="242"/>
        <end position="299"/>
    </location>
</feature>
<evidence type="ECO:0000256" key="4">
    <source>
        <dbReference type="ARBA" id="ARBA00023125"/>
    </source>
</evidence>
<dbReference type="PANTHER" id="PTHR35807:SF1">
    <property type="entry name" value="TRANSCRIPTIONAL REGULATOR REDD"/>
    <property type="match status" value="1"/>
</dbReference>
<dbReference type="CDD" id="cd15831">
    <property type="entry name" value="BTAD"/>
    <property type="match status" value="1"/>
</dbReference>
<accession>A0ABY6IG74</accession>
<organism evidence="9 10">
    <name type="scientific">Streptomyces peucetius</name>
    <dbReference type="NCBI Taxonomy" id="1950"/>
    <lineage>
        <taxon>Bacteria</taxon>
        <taxon>Bacillati</taxon>
        <taxon>Actinomycetota</taxon>
        <taxon>Actinomycetes</taxon>
        <taxon>Kitasatosporales</taxon>
        <taxon>Streptomycetaceae</taxon>
        <taxon>Streptomyces</taxon>
    </lineage>
</organism>
<keyword evidence="2" id="KW-0902">Two-component regulatory system</keyword>
<dbReference type="InterPro" id="IPR036388">
    <property type="entry name" value="WH-like_DNA-bd_sf"/>
</dbReference>
<keyword evidence="5" id="KW-0804">Transcription</keyword>
<dbReference type="SMART" id="SM01043">
    <property type="entry name" value="BTAD"/>
    <property type="match status" value="1"/>
</dbReference>
<dbReference type="Pfam" id="PF00486">
    <property type="entry name" value="Trans_reg_C"/>
    <property type="match status" value="1"/>
</dbReference>
<dbReference type="SMART" id="SM00862">
    <property type="entry name" value="Trans_reg_C"/>
    <property type="match status" value="1"/>
</dbReference>
<dbReference type="InterPro" id="IPR051677">
    <property type="entry name" value="AfsR-DnrI-RedD_regulator"/>
</dbReference>
<dbReference type="InterPro" id="IPR001867">
    <property type="entry name" value="OmpR/PhoB-type_DNA-bd"/>
</dbReference>
<dbReference type="InterPro" id="IPR005158">
    <property type="entry name" value="BTAD"/>
</dbReference>
<keyword evidence="10" id="KW-1185">Reference proteome</keyword>
<dbReference type="PANTHER" id="PTHR35807">
    <property type="entry name" value="TRANSCRIPTIONAL REGULATOR REDD-RELATED"/>
    <property type="match status" value="1"/>
</dbReference>
<name>A0ABY6IG74_STRPE</name>
<dbReference type="SUPFAM" id="SSF52540">
    <property type="entry name" value="P-loop containing nucleoside triphosphate hydrolases"/>
    <property type="match status" value="1"/>
</dbReference>
<dbReference type="EMBL" id="CP107567">
    <property type="protein sequence ID" value="UYQ64847.1"/>
    <property type="molecule type" value="Genomic_DNA"/>
</dbReference>
<evidence type="ECO:0000256" key="5">
    <source>
        <dbReference type="ARBA" id="ARBA00023163"/>
    </source>
</evidence>
<feature type="DNA-binding region" description="OmpR/PhoB-type" evidence="6">
    <location>
        <begin position="1"/>
        <end position="90"/>
    </location>
</feature>
<feature type="compositionally biased region" description="Pro residues" evidence="7">
    <location>
        <begin position="257"/>
        <end position="268"/>
    </location>
</feature>
<dbReference type="Gene3D" id="1.25.40.10">
    <property type="entry name" value="Tetratricopeptide repeat domain"/>
    <property type="match status" value="1"/>
</dbReference>
<dbReference type="Gene3D" id="3.40.50.300">
    <property type="entry name" value="P-loop containing nucleotide triphosphate hydrolases"/>
    <property type="match status" value="1"/>
</dbReference>
<dbReference type="Pfam" id="PF03704">
    <property type="entry name" value="BTAD"/>
    <property type="match status" value="1"/>
</dbReference>
<evidence type="ECO:0000256" key="6">
    <source>
        <dbReference type="PROSITE-ProRule" id="PRU01091"/>
    </source>
</evidence>
<dbReference type="Proteomes" id="UP001163878">
    <property type="component" value="Chromosome"/>
</dbReference>
<dbReference type="InterPro" id="IPR011990">
    <property type="entry name" value="TPR-like_helical_dom_sf"/>
</dbReference>
<evidence type="ECO:0000259" key="8">
    <source>
        <dbReference type="PROSITE" id="PS51755"/>
    </source>
</evidence>
<dbReference type="Gene3D" id="1.10.10.10">
    <property type="entry name" value="Winged helix-like DNA-binding domain superfamily/Winged helix DNA-binding domain"/>
    <property type="match status" value="1"/>
</dbReference>
<protein>
    <submittedName>
        <fullName evidence="9">Transcriptional regulator</fullName>
    </submittedName>
</protein>
<keyword evidence="3" id="KW-0805">Transcription regulation</keyword>
<evidence type="ECO:0000256" key="1">
    <source>
        <dbReference type="ARBA" id="ARBA00005820"/>
    </source>
</evidence>
<evidence type="ECO:0000256" key="3">
    <source>
        <dbReference type="ARBA" id="ARBA00023015"/>
    </source>
</evidence>
<dbReference type="InterPro" id="IPR016032">
    <property type="entry name" value="Sig_transdc_resp-reg_C-effctor"/>
</dbReference>
<feature type="compositionally biased region" description="Low complexity" evidence="7">
    <location>
        <begin position="269"/>
        <end position="282"/>
    </location>
</feature>
<gene>
    <name evidence="9" type="ORF">OGH68_27570</name>
</gene>
<sequence length="631" mass="67071">MDFKILGPVSAGLDGHAVALDGSKQRTTLAALLLADGKVMPDERLTAILWGWEPPATSTRQLYTYVSRLRTRLGTGVRLERQGPGYRMDIGDASLDWSGFRGLAGTGRADLLARRYEEAERRLAQALALWHGPALTGVTEHLRDAEGPLMEEARLTALEDHAEAALALGRHTDMVPALTRQVTRQPVRERLRGQLMTALFRSGRQADALAVYEEGRRALADELGIDPGPSLRALHQEVLTGTLAPPAAPERRTVTLPAPPASPGPPTAPAGRRTATEGTAAPEPERTPHPDGAGRGVPIPATLPASPADFTGRVTETEEVVTALRGPHDVVITGASGTGKSALALRAADRCRDDFPQGRLYADLRTAEGGPRAPAEVLGWFLHALGVEPDRTPAALDERIQLYRTLLAGRRMLVVLDNASDDAQVRPLLPGGGACRTVVTGVRSHLASLEGTRLVRLGPLPPADAGRLLAAVAGPGRFTASPEAAARIAESCDRLPLALRIAAARLAAHPHWPAELLADRLARPERRLAELRLGSLDIRTGLRSVVDGLDPATGAALRVLAAADLSRLTAGDAAALLDTGPDAAEELLERLVDSQLLEAWSIDGDARLCYRFLPLVQLFARAGHAPQLVAP</sequence>
<dbReference type="SUPFAM" id="SSF46894">
    <property type="entry name" value="C-terminal effector domain of the bipartite response regulators"/>
    <property type="match status" value="1"/>
</dbReference>